<keyword evidence="10" id="KW-1185">Reference proteome</keyword>
<evidence type="ECO:0000259" key="8">
    <source>
        <dbReference type="PROSITE" id="PS50109"/>
    </source>
</evidence>
<dbReference type="EC" id="2.7.13.3" evidence="2"/>
<dbReference type="Pfam" id="PF02518">
    <property type="entry name" value="HATPase_c"/>
    <property type="match status" value="1"/>
</dbReference>
<evidence type="ECO:0000256" key="7">
    <source>
        <dbReference type="SAM" id="Phobius"/>
    </source>
</evidence>
<dbReference type="GO" id="GO:0000155">
    <property type="term" value="F:phosphorelay sensor kinase activity"/>
    <property type="evidence" value="ECO:0007669"/>
    <property type="project" value="InterPro"/>
</dbReference>
<dbReference type="SMART" id="SM00387">
    <property type="entry name" value="HATPase_c"/>
    <property type="match status" value="1"/>
</dbReference>
<sequence length="316" mass="34891">MFERRSLTAPITLGVVMILLVVILTIVWVVGNWLSVQGERASPSVFMTILATGSVILAAMLAGVIAYLTLTVKAFNLNRRQSNFIDAVTHELKSPIASLKLYLQTLGRLTVDEQQQKDFHRFMLEDVERLDSLINHLLDAARIERNHQAEEKELIELDNLLGECSRSACLRHGVAEETVTLDCPAGLKMNSQGVQMEILFRNLIDNAIKYGGTPPEVMVKVNTLEKDQVVISVIDNGNGIPANQKRKVFGRFVRLGNELERSRTGTGLGLYLVRNVTRALGGSVRVLDRAEQPGTEFSVTLGGVESSSSREPSSHQ</sequence>
<evidence type="ECO:0000256" key="4">
    <source>
        <dbReference type="ARBA" id="ARBA00022679"/>
    </source>
</evidence>
<keyword evidence="3" id="KW-0597">Phosphoprotein</keyword>
<evidence type="ECO:0000313" key="9">
    <source>
        <dbReference type="EMBL" id="TWU34163.1"/>
    </source>
</evidence>
<dbReference type="EMBL" id="SJPY01000012">
    <property type="protein sequence ID" value="TWU34163.1"/>
    <property type="molecule type" value="Genomic_DNA"/>
</dbReference>
<protein>
    <recommendedName>
        <fullName evidence="2">histidine kinase</fullName>
        <ecNumber evidence="2">2.7.13.3</ecNumber>
    </recommendedName>
</protein>
<dbReference type="Gene3D" id="3.30.565.10">
    <property type="entry name" value="Histidine kinase-like ATPase, C-terminal domain"/>
    <property type="match status" value="1"/>
</dbReference>
<dbReference type="OrthoDB" id="9804645at2"/>
<keyword evidence="6" id="KW-0902">Two-component regulatory system</keyword>
<reference evidence="9 10" key="1">
    <citation type="submission" date="2019-02" db="EMBL/GenBank/DDBJ databases">
        <title>Deep-cultivation of Planctomycetes and their phenomic and genomic characterization uncovers novel biology.</title>
        <authorList>
            <person name="Wiegand S."/>
            <person name="Jogler M."/>
            <person name="Boedeker C."/>
            <person name="Pinto D."/>
            <person name="Vollmers J."/>
            <person name="Rivas-Marin E."/>
            <person name="Kohn T."/>
            <person name="Peeters S.H."/>
            <person name="Heuer A."/>
            <person name="Rast P."/>
            <person name="Oberbeckmann S."/>
            <person name="Bunk B."/>
            <person name="Jeske O."/>
            <person name="Meyerdierks A."/>
            <person name="Storesund J.E."/>
            <person name="Kallscheuer N."/>
            <person name="Luecker S."/>
            <person name="Lage O.M."/>
            <person name="Pohl T."/>
            <person name="Merkel B.J."/>
            <person name="Hornburger P."/>
            <person name="Mueller R.-W."/>
            <person name="Bruemmer F."/>
            <person name="Labrenz M."/>
            <person name="Spormann A.M."/>
            <person name="Op Den Camp H."/>
            <person name="Overmann J."/>
            <person name="Amann R."/>
            <person name="Jetten M.S.M."/>
            <person name="Mascher T."/>
            <person name="Medema M.H."/>
            <person name="Devos D.P."/>
            <person name="Kaster A.-K."/>
            <person name="Ovreas L."/>
            <person name="Rohde M."/>
            <person name="Galperin M.Y."/>
            <person name="Jogler C."/>
        </authorList>
    </citation>
    <scope>NUCLEOTIDE SEQUENCE [LARGE SCALE GENOMIC DNA]</scope>
    <source>
        <strain evidence="9 10">Q31b</strain>
    </source>
</reference>
<organism evidence="9 10">
    <name type="scientific">Novipirellula aureliae</name>
    <dbReference type="NCBI Taxonomy" id="2527966"/>
    <lineage>
        <taxon>Bacteria</taxon>
        <taxon>Pseudomonadati</taxon>
        <taxon>Planctomycetota</taxon>
        <taxon>Planctomycetia</taxon>
        <taxon>Pirellulales</taxon>
        <taxon>Pirellulaceae</taxon>
        <taxon>Novipirellula</taxon>
    </lineage>
</organism>
<dbReference type="AlphaFoldDB" id="A0A5C6DAI0"/>
<proteinExistence type="predicted"/>
<name>A0A5C6DAI0_9BACT</name>
<dbReference type="InterPro" id="IPR003594">
    <property type="entry name" value="HATPase_dom"/>
</dbReference>
<dbReference type="CDD" id="cd00082">
    <property type="entry name" value="HisKA"/>
    <property type="match status" value="1"/>
</dbReference>
<keyword evidence="4 9" id="KW-0808">Transferase</keyword>
<dbReference type="Proteomes" id="UP000315471">
    <property type="component" value="Unassembled WGS sequence"/>
</dbReference>
<dbReference type="InterPro" id="IPR005467">
    <property type="entry name" value="His_kinase_dom"/>
</dbReference>
<keyword evidence="7" id="KW-0472">Membrane</keyword>
<dbReference type="PANTHER" id="PTHR43711">
    <property type="entry name" value="TWO-COMPONENT HISTIDINE KINASE"/>
    <property type="match status" value="1"/>
</dbReference>
<dbReference type="PANTHER" id="PTHR43711:SF32">
    <property type="entry name" value="SENSOR-TYPE HISTIDINE KINASE PRRB"/>
    <property type="match status" value="1"/>
</dbReference>
<dbReference type="InterPro" id="IPR036097">
    <property type="entry name" value="HisK_dim/P_sf"/>
</dbReference>
<dbReference type="PROSITE" id="PS50109">
    <property type="entry name" value="HIS_KIN"/>
    <property type="match status" value="1"/>
</dbReference>
<dbReference type="InterPro" id="IPR003661">
    <property type="entry name" value="HisK_dim/P_dom"/>
</dbReference>
<dbReference type="CDD" id="cd00075">
    <property type="entry name" value="HATPase"/>
    <property type="match status" value="1"/>
</dbReference>
<keyword evidence="7" id="KW-0812">Transmembrane</keyword>
<dbReference type="PRINTS" id="PR00344">
    <property type="entry name" value="BCTRLSENSOR"/>
</dbReference>
<keyword evidence="7" id="KW-1133">Transmembrane helix</keyword>
<dbReference type="InterPro" id="IPR004358">
    <property type="entry name" value="Sig_transdc_His_kin-like_C"/>
</dbReference>
<evidence type="ECO:0000256" key="2">
    <source>
        <dbReference type="ARBA" id="ARBA00012438"/>
    </source>
</evidence>
<accession>A0A5C6DAI0</accession>
<dbReference type="SMART" id="SM00388">
    <property type="entry name" value="HisKA"/>
    <property type="match status" value="1"/>
</dbReference>
<evidence type="ECO:0000256" key="3">
    <source>
        <dbReference type="ARBA" id="ARBA00022553"/>
    </source>
</evidence>
<dbReference type="InterPro" id="IPR050736">
    <property type="entry name" value="Sensor_HK_Regulatory"/>
</dbReference>
<evidence type="ECO:0000256" key="6">
    <source>
        <dbReference type="ARBA" id="ARBA00023012"/>
    </source>
</evidence>
<comment type="caution">
    <text evidence="9">The sequence shown here is derived from an EMBL/GenBank/DDBJ whole genome shotgun (WGS) entry which is preliminary data.</text>
</comment>
<dbReference type="SUPFAM" id="SSF55874">
    <property type="entry name" value="ATPase domain of HSP90 chaperone/DNA topoisomerase II/histidine kinase"/>
    <property type="match status" value="1"/>
</dbReference>
<dbReference type="InterPro" id="IPR036890">
    <property type="entry name" value="HATPase_C_sf"/>
</dbReference>
<keyword evidence="5" id="KW-0418">Kinase</keyword>
<dbReference type="Gene3D" id="1.10.287.130">
    <property type="match status" value="1"/>
</dbReference>
<evidence type="ECO:0000313" key="10">
    <source>
        <dbReference type="Proteomes" id="UP000315471"/>
    </source>
</evidence>
<dbReference type="RefSeq" id="WP_146602694.1">
    <property type="nucleotide sequence ID" value="NZ_SJPY01000012.1"/>
</dbReference>
<dbReference type="Pfam" id="PF00512">
    <property type="entry name" value="HisKA"/>
    <property type="match status" value="1"/>
</dbReference>
<dbReference type="SUPFAM" id="SSF47384">
    <property type="entry name" value="Homodimeric domain of signal transducing histidine kinase"/>
    <property type="match status" value="1"/>
</dbReference>
<feature type="domain" description="Histidine kinase" evidence="8">
    <location>
        <begin position="87"/>
        <end position="305"/>
    </location>
</feature>
<comment type="catalytic activity">
    <reaction evidence="1">
        <text>ATP + protein L-histidine = ADP + protein N-phospho-L-histidine.</text>
        <dbReference type="EC" id="2.7.13.3"/>
    </reaction>
</comment>
<feature type="transmembrane region" description="Helical" evidence="7">
    <location>
        <begin position="12"/>
        <end position="34"/>
    </location>
</feature>
<gene>
    <name evidence="9" type="primary">phoR_2</name>
    <name evidence="9" type="ORF">Q31b_56340</name>
</gene>
<feature type="transmembrane region" description="Helical" evidence="7">
    <location>
        <begin position="46"/>
        <end position="70"/>
    </location>
</feature>
<evidence type="ECO:0000256" key="5">
    <source>
        <dbReference type="ARBA" id="ARBA00022777"/>
    </source>
</evidence>
<evidence type="ECO:0000256" key="1">
    <source>
        <dbReference type="ARBA" id="ARBA00000085"/>
    </source>
</evidence>